<organism evidence="3 4">
    <name type="scientific">Senna tora</name>
    <dbReference type="NCBI Taxonomy" id="362788"/>
    <lineage>
        <taxon>Eukaryota</taxon>
        <taxon>Viridiplantae</taxon>
        <taxon>Streptophyta</taxon>
        <taxon>Embryophyta</taxon>
        <taxon>Tracheophyta</taxon>
        <taxon>Spermatophyta</taxon>
        <taxon>Magnoliopsida</taxon>
        <taxon>eudicotyledons</taxon>
        <taxon>Gunneridae</taxon>
        <taxon>Pentapetalae</taxon>
        <taxon>rosids</taxon>
        <taxon>fabids</taxon>
        <taxon>Fabales</taxon>
        <taxon>Fabaceae</taxon>
        <taxon>Caesalpinioideae</taxon>
        <taxon>Cassia clade</taxon>
        <taxon>Senna</taxon>
    </lineage>
</organism>
<evidence type="ECO:0000256" key="2">
    <source>
        <dbReference type="SAM" id="Phobius"/>
    </source>
</evidence>
<dbReference type="Proteomes" id="UP000634136">
    <property type="component" value="Unassembled WGS sequence"/>
</dbReference>
<dbReference type="AlphaFoldDB" id="A0A834X9D3"/>
<keyword evidence="2" id="KW-0812">Transmembrane</keyword>
<dbReference type="Gene3D" id="1.20.5.1160">
    <property type="entry name" value="Vasodilator-stimulated phosphoprotein"/>
    <property type="match status" value="1"/>
</dbReference>
<evidence type="ECO:0000313" key="4">
    <source>
        <dbReference type="Proteomes" id="UP000634136"/>
    </source>
</evidence>
<accession>A0A834X9D3</accession>
<feature type="transmembrane region" description="Helical" evidence="2">
    <location>
        <begin position="114"/>
        <end position="131"/>
    </location>
</feature>
<evidence type="ECO:0000256" key="1">
    <source>
        <dbReference type="SAM" id="Coils"/>
    </source>
</evidence>
<reference evidence="3" key="1">
    <citation type="submission" date="2020-09" db="EMBL/GenBank/DDBJ databases">
        <title>Genome-Enabled Discovery of Anthraquinone Biosynthesis in Senna tora.</title>
        <authorList>
            <person name="Kang S.-H."/>
            <person name="Pandey R.P."/>
            <person name="Lee C.-M."/>
            <person name="Sim J.-S."/>
            <person name="Jeong J.-T."/>
            <person name="Choi B.-S."/>
            <person name="Jung M."/>
            <person name="Ginzburg D."/>
            <person name="Zhao K."/>
            <person name="Won S.Y."/>
            <person name="Oh T.-J."/>
            <person name="Yu Y."/>
            <person name="Kim N.-H."/>
            <person name="Lee O.R."/>
            <person name="Lee T.-H."/>
            <person name="Bashyal P."/>
            <person name="Kim T.-S."/>
            <person name="Lee W.-H."/>
            <person name="Kawkins C."/>
            <person name="Kim C.-K."/>
            <person name="Kim J.S."/>
            <person name="Ahn B.O."/>
            <person name="Rhee S.Y."/>
            <person name="Sohng J.K."/>
        </authorList>
    </citation>
    <scope>NUCLEOTIDE SEQUENCE</scope>
    <source>
        <tissue evidence="3">Leaf</tissue>
    </source>
</reference>
<keyword evidence="2" id="KW-0472">Membrane</keyword>
<gene>
    <name evidence="3" type="ORF">G2W53_002783</name>
</gene>
<proteinExistence type="predicted"/>
<dbReference type="EMBL" id="JAAIUW010000002">
    <property type="protein sequence ID" value="KAF7840485.1"/>
    <property type="molecule type" value="Genomic_DNA"/>
</dbReference>
<keyword evidence="1" id="KW-0175">Coiled coil</keyword>
<evidence type="ECO:0000313" key="3">
    <source>
        <dbReference type="EMBL" id="KAF7840485.1"/>
    </source>
</evidence>
<sequence>MEIDYAVQEYYKELQGLKKEVGSLKSNLCSLETEIHTTKPIYELGSTSRTKATEVYDEQEAITNVEKKLEKLKKNLDDVILGREAQKIIHSAGAPELRQASITDITIKLSEDEINVCLIILTFLLSFLIGSNL</sequence>
<keyword evidence="4" id="KW-1185">Reference proteome</keyword>
<keyword evidence="2" id="KW-1133">Transmembrane helix</keyword>
<feature type="coiled-coil region" evidence="1">
    <location>
        <begin position="55"/>
        <end position="82"/>
    </location>
</feature>
<protein>
    <submittedName>
        <fullName evidence="3">Coiled-coil domain-containing protein 39-like</fullName>
    </submittedName>
</protein>
<name>A0A834X9D3_9FABA</name>
<comment type="caution">
    <text evidence="3">The sequence shown here is derived from an EMBL/GenBank/DDBJ whole genome shotgun (WGS) entry which is preliminary data.</text>
</comment>